<evidence type="ECO:0000256" key="3">
    <source>
        <dbReference type="ARBA" id="ARBA00023274"/>
    </source>
</evidence>
<dbReference type="AlphaFoldDB" id="A0A8S0TI68"/>
<dbReference type="GO" id="GO:0022625">
    <property type="term" value="C:cytosolic large ribosomal subunit"/>
    <property type="evidence" value="ECO:0007669"/>
    <property type="project" value="TreeGrafter"/>
</dbReference>
<dbReference type="GO" id="GO:0002181">
    <property type="term" value="P:cytoplasmic translation"/>
    <property type="evidence" value="ECO:0007669"/>
    <property type="project" value="TreeGrafter"/>
</dbReference>
<comment type="caution">
    <text evidence="5">The sequence shown here is derived from an EMBL/GenBank/DDBJ whole genome shotgun (WGS) entry which is preliminary data.</text>
</comment>
<dbReference type="GO" id="GO:0000027">
    <property type="term" value="P:ribosomal large subunit assembly"/>
    <property type="evidence" value="ECO:0007669"/>
    <property type="project" value="TreeGrafter"/>
</dbReference>
<evidence type="ECO:0000256" key="2">
    <source>
        <dbReference type="ARBA" id="ARBA00022980"/>
    </source>
</evidence>
<protein>
    <submittedName>
        <fullName evidence="5">60S ribosomal L6-like</fullName>
    </submittedName>
</protein>
<comment type="similarity">
    <text evidence="1">Belongs to the eukaryotic ribosomal protein eL6 family.</text>
</comment>
<dbReference type="GO" id="GO:0003735">
    <property type="term" value="F:structural constituent of ribosome"/>
    <property type="evidence" value="ECO:0007669"/>
    <property type="project" value="InterPro"/>
</dbReference>
<dbReference type="Pfam" id="PF01159">
    <property type="entry name" value="Ribosomal_L6e"/>
    <property type="match status" value="1"/>
</dbReference>
<name>A0A8S0TI68_OLEEU</name>
<accession>A0A8S0TI68</accession>
<dbReference type="InterPro" id="IPR014722">
    <property type="entry name" value="Rib_uL2_dom2"/>
</dbReference>
<dbReference type="Pfam" id="PF03868">
    <property type="entry name" value="Ribosomal_L6e_N"/>
    <property type="match status" value="1"/>
</dbReference>
<evidence type="ECO:0000313" key="6">
    <source>
        <dbReference type="Proteomes" id="UP000594638"/>
    </source>
</evidence>
<dbReference type="InterPro" id="IPR000915">
    <property type="entry name" value="60S_ribosomal_eL6"/>
</dbReference>
<dbReference type="GO" id="GO:0003723">
    <property type="term" value="F:RNA binding"/>
    <property type="evidence" value="ECO:0007669"/>
    <property type="project" value="TreeGrafter"/>
</dbReference>
<keyword evidence="6" id="KW-1185">Reference proteome</keyword>
<evidence type="ECO:0000256" key="1">
    <source>
        <dbReference type="ARBA" id="ARBA00010592"/>
    </source>
</evidence>
<reference evidence="5 6" key="1">
    <citation type="submission" date="2019-12" db="EMBL/GenBank/DDBJ databases">
        <authorList>
            <person name="Alioto T."/>
            <person name="Alioto T."/>
            <person name="Gomez Garrido J."/>
        </authorList>
    </citation>
    <scope>NUCLEOTIDE SEQUENCE [LARGE SCALE GENOMIC DNA]</scope>
</reference>
<organism evidence="5 6">
    <name type="scientific">Olea europaea subsp. europaea</name>
    <dbReference type="NCBI Taxonomy" id="158383"/>
    <lineage>
        <taxon>Eukaryota</taxon>
        <taxon>Viridiplantae</taxon>
        <taxon>Streptophyta</taxon>
        <taxon>Embryophyta</taxon>
        <taxon>Tracheophyta</taxon>
        <taxon>Spermatophyta</taxon>
        <taxon>Magnoliopsida</taxon>
        <taxon>eudicotyledons</taxon>
        <taxon>Gunneridae</taxon>
        <taxon>Pentapetalae</taxon>
        <taxon>asterids</taxon>
        <taxon>lamiids</taxon>
        <taxon>Lamiales</taxon>
        <taxon>Oleaceae</taxon>
        <taxon>Oleeae</taxon>
        <taxon>Olea</taxon>
    </lineage>
</organism>
<evidence type="ECO:0000313" key="5">
    <source>
        <dbReference type="EMBL" id="CAA3005323.1"/>
    </source>
</evidence>
<dbReference type="Proteomes" id="UP000594638">
    <property type="component" value="Unassembled WGS sequence"/>
</dbReference>
<dbReference type="PANTHER" id="PTHR10715:SF0">
    <property type="entry name" value="LARGE RIBOSOMAL SUBUNIT PROTEIN EL6"/>
    <property type="match status" value="1"/>
</dbReference>
<gene>
    <name evidence="5" type="ORF">OLEA9_A082249</name>
</gene>
<dbReference type="CDD" id="cd13156">
    <property type="entry name" value="KOW_RPL6"/>
    <property type="match status" value="1"/>
</dbReference>
<keyword evidence="3" id="KW-0687">Ribonucleoprotein</keyword>
<dbReference type="Gene3D" id="2.30.30.30">
    <property type="match status" value="1"/>
</dbReference>
<dbReference type="InterPro" id="IPR041997">
    <property type="entry name" value="Ribosomal_eL6_KOW"/>
</dbReference>
<evidence type="ECO:0000259" key="4">
    <source>
        <dbReference type="Pfam" id="PF03868"/>
    </source>
</evidence>
<sequence length="300" mass="33892">MVSIGPNFRPRQLRFNDKWSPIFSSHLPLRLALNLTGGRFDGGVQDGLSISDFPDFCSDASSATDRDGERTPHTPKTLTKQIVTPRTTARWRKTLNGSSQLAPKTRRVTHNLELINGVRKRSRSRKYHKRGLWAIKAKNEGKFPTHKKKSVVVEPAADKASKFDLAVDGNKPLSNKCTHKPTKSWASITPRTMLIILTGRFKGKLVVILNQLASGLLLVTGPFKINGFPLRRVNQAYIVATSSKVDISGVNVEKFDDKYFAKQAEKKKKGETEFFGAEREKKMCFQQRRKMTKKPLMQNR</sequence>
<proteinExistence type="inferred from homology"/>
<dbReference type="InterPro" id="IPR005568">
    <property type="entry name" value="Ribosomal_uL6_N"/>
</dbReference>
<dbReference type="InterPro" id="IPR008991">
    <property type="entry name" value="Translation_prot_SH3-like_sf"/>
</dbReference>
<keyword evidence="2" id="KW-0689">Ribosomal protein</keyword>
<dbReference type="SUPFAM" id="SSF50104">
    <property type="entry name" value="Translation proteins SH3-like domain"/>
    <property type="match status" value="1"/>
</dbReference>
<dbReference type="FunFam" id="2.30.30.30:FF:000014">
    <property type="entry name" value="60S ribosomal protein L6"/>
    <property type="match status" value="1"/>
</dbReference>
<dbReference type="EMBL" id="CACTIH010007244">
    <property type="protein sequence ID" value="CAA3005323.1"/>
    <property type="molecule type" value="Genomic_DNA"/>
</dbReference>
<dbReference type="PANTHER" id="PTHR10715">
    <property type="entry name" value="60S RIBOSOMAL PROTEIN L6"/>
    <property type="match status" value="1"/>
</dbReference>
<dbReference type="Gramene" id="OE9A082249T1">
    <property type="protein sequence ID" value="OE9A082249C1"/>
    <property type="gene ID" value="OE9A082249"/>
</dbReference>
<feature type="domain" description="Large ribosomal subunit protein uL6 N-terminal" evidence="4">
    <location>
        <begin position="107"/>
        <end position="149"/>
    </location>
</feature>
<dbReference type="OrthoDB" id="2436667at2759"/>